<dbReference type="GeneID" id="31359788"/>
<comment type="caution">
    <text evidence="2">The sequence shown here is derived from an EMBL/GenBank/DDBJ whole genome shotgun (WGS) entry which is preliminary data.</text>
</comment>
<reference evidence="2 3" key="1">
    <citation type="journal article" date="2011" name="Genome Res.">
        <title>Phylogeny-wide analysis of social amoeba genomes highlights ancient origins for complex intercellular communication.</title>
        <authorList>
            <person name="Heidel A.J."/>
            <person name="Lawal H.M."/>
            <person name="Felder M."/>
            <person name="Schilde C."/>
            <person name="Helps N.R."/>
            <person name="Tunggal B."/>
            <person name="Rivero F."/>
            <person name="John U."/>
            <person name="Schleicher M."/>
            <person name="Eichinger L."/>
            <person name="Platzer M."/>
            <person name="Noegel A.A."/>
            <person name="Schaap P."/>
            <person name="Gloeckner G."/>
        </authorList>
    </citation>
    <scope>NUCLEOTIDE SEQUENCE [LARGE SCALE GENOMIC DNA]</scope>
    <source>
        <strain evidence="3">ATCC 26659 / Pp 5 / PN500</strain>
    </source>
</reference>
<organism evidence="2 3">
    <name type="scientific">Heterostelium pallidum (strain ATCC 26659 / Pp 5 / PN500)</name>
    <name type="common">Cellular slime mold</name>
    <name type="synonym">Polysphondylium pallidum</name>
    <dbReference type="NCBI Taxonomy" id="670386"/>
    <lineage>
        <taxon>Eukaryota</taxon>
        <taxon>Amoebozoa</taxon>
        <taxon>Evosea</taxon>
        <taxon>Eumycetozoa</taxon>
        <taxon>Dictyostelia</taxon>
        <taxon>Acytosteliales</taxon>
        <taxon>Acytosteliaceae</taxon>
        <taxon>Heterostelium</taxon>
    </lineage>
</organism>
<sequence length="109" mass="11553">MPLAKSTVKFQMFSVESIPIVQQAVAASALSPSGGTPNLVGVSQSKKQQQNSPSITSPNANRPLSNTQSPVVSSNTAGSKTYSLMEQMSKKIQQNIPSVLTNIGKHQQQ</sequence>
<dbReference type="InParanoid" id="D3B766"/>
<feature type="region of interest" description="Disordered" evidence="1">
    <location>
        <begin position="32"/>
        <end position="88"/>
    </location>
</feature>
<evidence type="ECO:0000256" key="1">
    <source>
        <dbReference type="SAM" id="MobiDB-lite"/>
    </source>
</evidence>
<dbReference type="AlphaFoldDB" id="D3B766"/>
<protein>
    <submittedName>
        <fullName evidence="2">Uncharacterized protein</fullName>
    </submittedName>
</protein>
<evidence type="ECO:0000313" key="3">
    <source>
        <dbReference type="Proteomes" id="UP000001396"/>
    </source>
</evidence>
<dbReference type="RefSeq" id="XP_020434726.1">
    <property type="nucleotide sequence ID" value="XM_020575206.1"/>
</dbReference>
<feature type="compositionally biased region" description="Low complexity" evidence="1">
    <location>
        <begin position="43"/>
        <end position="54"/>
    </location>
</feature>
<dbReference type="Proteomes" id="UP000001396">
    <property type="component" value="Unassembled WGS sequence"/>
</dbReference>
<proteinExistence type="predicted"/>
<feature type="compositionally biased region" description="Polar residues" evidence="1">
    <location>
        <begin position="55"/>
        <end position="88"/>
    </location>
</feature>
<gene>
    <name evidence="2" type="ORF">PPL_04301</name>
</gene>
<keyword evidence="3" id="KW-1185">Reference proteome</keyword>
<name>D3B766_HETP5</name>
<evidence type="ECO:0000313" key="2">
    <source>
        <dbReference type="EMBL" id="EFA82609.1"/>
    </source>
</evidence>
<dbReference type="EMBL" id="ADBJ01000018">
    <property type="protein sequence ID" value="EFA82609.1"/>
    <property type="molecule type" value="Genomic_DNA"/>
</dbReference>
<accession>D3B766</accession>